<dbReference type="EMBL" id="JAVHJS010000001">
    <property type="protein sequence ID" value="KAK2869307.1"/>
    <property type="molecule type" value="Genomic_DNA"/>
</dbReference>
<protein>
    <recommendedName>
        <fullName evidence="11">Lysosome-associated membrane glycoprotein 2-like luminal domain-containing protein</fullName>
    </recommendedName>
</protein>
<keyword evidence="7" id="KW-0325">Glycoprotein</keyword>
<evidence type="ECO:0000256" key="7">
    <source>
        <dbReference type="ARBA" id="ARBA00023180"/>
    </source>
</evidence>
<dbReference type="GO" id="GO:0005765">
    <property type="term" value="C:lysosomal membrane"/>
    <property type="evidence" value="ECO:0007669"/>
    <property type="project" value="UniProtKB-SubCell"/>
</dbReference>
<evidence type="ECO:0000256" key="3">
    <source>
        <dbReference type="ARBA" id="ARBA00022729"/>
    </source>
</evidence>
<comment type="caution">
    <text evidence="12">The sequence shown here is derived from an EMBL/GenBank/DDBJ whole genome shotgun (WGS) entry which is preliminary data.</text>
</comment>
<keyword evidence="13" id="KW-1185">Reference proteome</keyword>
<dbReference type="PANTHER" id="PTHR11506">
    <property type="entry name" value="LYSOSOME-ASSOCIATED MEMBRANE GLYCOPROTEIN"/>
    <property type="match status" value="1"/>
</dbReference>
<dbReference type="Pfam" id="PF01299">
    <property type="entry name" value="Lamp2-like_luminal"/>
    <property type="match status" value="1"/>
</dbReference>
<keyword evidence="2 8" id="KW-0812">Transmembrane</keyword>
<gene>
    <name evidence="12" type="ORF">Q7C36_001178</name>
</gene>
<keyword evidence="5 9" id="KW-1133">Transmembrane helix</keyword>
<evidence type="ECO:0000256" key="2">
    <source>
        <dbReference type="ARBA" id="ARBA00022692"/>
    </source>
</evidence>
<name>A0AA88P2U0_TACVA</name>
<evidence type="ECO:0000256" key="1">
    <source>
        <dbReference type="ARBA" id="ARBA00004530"/>
    </source>
</evidence>
<keyword evidence="8" id="KW-1015">Disulfide bond</keyword>
<comment type="subcellular location">
    <subcellularLocation>
        <location evidence="1">Endosome membrane</location>
        <topology evidence="1">Single-pass type I membrane protein</topology>
    </subcellularLocation>
    <subcellularLocation>
        <location evidence="8">Lysosome membrane</location>
        <topology evidence="8">Single-pass type I membrane protein</topology>
    </subcellularLocation>
</comment>
<proteinExistence type="inferred from homology"/>
<feature type="domain" description="Lysosome-associated membrane glycoprotein 2-like luminal" evidence="11">
    <location>
        <begin position="65"/>
        <end position="206"/>
    </location>
</feature>
<dbReference type="AlphaFoldDB" id="A0AA88P2U0"/>
<organism evidence="12 13">
    <name type="scientific">Tachysurus vachellii</name>
    <name type="common">Darkbarbel catfish</name>
    <name type="synonym">Pelteobagrus vachellii</name>
    <dbReference type="NCBI Taxonomy" id="175792"/>
    <lineage>
        <taxon>Eukaryota</taxon>
        <taxon>Metazoa</taxon>
        <taxon>Chordata</taxon>
        <taxon>Craniata</taxon>
        <taxon>Vertebrata</taxon>
        <taxon>Euteleostomi</taxon>
        <taxon>Actinopterygii</taxon>
        <taxon>Neopterygii</taxon>
        <taxon>Teleostei</taxon>
        <taxon>Ostariophysi</taxon>
        <taxon>Siluriformes</taxon>
        <taxon>Bagridae</taxon>
        <taxon>Tachysurus</taxon>
    </lineage>
</organism>
<reference evidence="12" key="1">
    <citation type="submission" date="2023-08" db="EMBL/GenBank/DDBJ databases">
        <title>Pelteobagrus vachellii genome.</title>
        <authorList>
            <person name="Liu H."/>
        </authorList>
    </citation>
    <scope>NUCLEOTIDE SEQUENCE</scope>
    <source>
        <strain evidence="12">PRFRI_2022a</strain>
        <tissue evidence="12">Muscle</tissue>
    </source>
</reference>
<dbReference type="GO" id="GO:0072594">
    <property type="term" value="P:establishment of protein localization to organelle"/>
    <property type="evidence" value="ECO:0007669"/>
    <property type="project" value="TreeGrafter"/>
</dbReference>
<comment type="similarity">
    <text evidence="8">Belongs to the LAMP family.</text>
</comment>
<evidence type="ECO:0000256" key="9">
    <source>
        <dbReference type="SAM" id="Phobius"/>
    </source>
</evidence>
<evidence type="ECO:0000256" key="10">
    <source>
        <dbReference type="SAM" id="SignalP"/>
    </source>
</evidence>
<dbReference type="Proteomes" id="UP001187315">
    <property type="component" value="Unassembled WGS sequence"/>
</dbReference>
<evidence type="ECO:0000313" key="12">
    <source>
        <dbReference type="EMBL" id="KAK2869307.1"/>
    </source>
</evidence>
<evidence type="ECO:0000313" key="13">
    <source>
        <dbReference type="Proteomes" id="UP001187315"/>
    </source>
</evidence>
<evidence type="ECO:0000259" key="11">
    <source>
        <dbReference type="Pfam" id="PF01299"/>
    </source>
</evidence>
<dbReference type="PROSITE" id="PS51407">
    <property type="entry name" value="LAMP_3"/>
    <property type="match status" value="1"/>
</dbReference>
<feature type="disulfide bond" evidence="8">
    <location>
        <begin position="180"/>
        <end position="217"/>
    </location>
</feature>
<feature type="chain" id="PRO_5041634615" description="Lysosome-associated membrane glycoprotein 2-like luminal domain-containing protein" evidence="10">
    <location>
        <begin position="26"/>
        <end position="259"/>
    </location>
</feature>
<keyword evidence="8" id="KW-0458">Lysosome</keyword>
<dbReference type="GO" id="GO:0005886">
    <property type="term" value="C:plasma membrane"/>
    <property type="evidence" value="ECO:0007669"/>
    <property type="project" value="TreeGrafter"/>
</dbReference>
<evidence type="ECO:0000256" key="5">
    <source>
        <dbReference type="ARBA" id="ARBA00022989"/>
    </source>
</evidence>
<dbReference type="InterPro" id="IPR048528">
    <property type="entry name" value="Lamp2-like_luminal"/>
</dbReference>
<comment type="caution">
    <text evidence="8">Lacks conserved residue(s) required for the propagation of feature annotation.</text>
</comment>
<keyword evidence="4" id="KW-0967">Endosome</keyword>
<evidence type="ECO:0000256" key="4">
    <source>
        <dbReference type="ARBA" id="ARBA00022753"/>
    </source>
</evidence>
<keyword evidence="6 8" id="KW-0472">Membrane</keyword>
<dbReference type="Gene3D" id="2.40.160.110">
    <property type="match status" value="1"/>
</dbReference>
<evidence type="ECO:0000256" key="8">
    <source>
        <dbReference type="PROSITE-ProRule" id="PRU00740"/>
    </source>
</evidence>
<dbReference type="PRINTS" id="PR00336">
    <property type="entry name" value="LYSASSOCTDMP"/>
</dbReference>
<feature type="transmembrane region" description="Helical" evidence="9">
    <location>
        <begin position="225"/>
        <end position="247"/>
    </location>
</feature>
<accession>A0AA88P2U0</accession>
<dbReference type="InterPro" id="IPR002000">
    <property type="entry name" value="Lysosome-assoc_membr_glycop"/>
</dbReference>
<keyword evidence="3 10" id="KW-0732">Signal</keyword>
<evidence type="ECO:0000256" key="6">
    <source>
        <dbReference type="ARBA" id="ARBA00023136"/>
    </source>
</evidence>
<feature type="signal peptide" evidence="10">
    <location>
        <begin position="1"/>
        <end position="25"/>
    </location>
</feature>
<sequence>MTNSQRNTMYFFVLTALLFVGSSVSSKVEGSLLSEVFENQVKDVDALHNMSKKPSLQPKESTPLIETYILRKGDQVCAMARLGVVFVVKEKEKTLYFNIEPKSTRTTGYCTDQKAILSLEFDGGNLEFTFIKNSNQSYVSTMRALLEPEPFCKQCKGKSYTGILDHEKLFKTTQGKSFKCQSKTSLKMAENLKIKLIPLQIQAFDLPMNNFGKETECWADYTKRIMPIVVGAVVAGIILIAILVFVLKRERRGHGYEQL</sequence>
<dbReference type="GO" id="GO:0031902">
    <property type="term" value="C:late endosome membrane"/>
    <property type="evidence" value="ECO:0007669"/>
    <property type="project" value="TreeGrafter"/>
</dbReference>
<dbReference type="PANTHER" id="PTHR11506:SF30">
    <property type="entry name" value="LYSOSOME-ASSOCIATED MEMBRANE GLYCOPROTEIN 3"/>
    <property type="match status" value="1"/>
</dbReference>